<dbReference type="EMBL" id="AZDY01000029">
    <property type="protein sequence ID" value="KRK83950.1"/>
    <property type="molecule type" value="Genomic_DNA"/>
</dbReference>
<protein>
    <submittedName>
        <fullName evidence="2">Uncharacterized protein</fullName>
    </submittedName>
</protein>
<evidence type="ECO:0000256" key="1">
    <source>
        <dbReference type="SAM" id="Phobius"/>
    </source>
</evidence>
<accession>A0A0R1KK79</accession>
<organism evidence="2 3">
    <name type="scientific">Companilactobacillus bobalius DSM 19674</name>
    <dbReference type="NCBI Taxonomy" id="1423788"/>
    <lineage>
        <taxon>Bacteria</taxon>
        <taxon>Bacillati</taxon>
        <taxon>Bacillota</taxon>
        <taxon>Bacilli</taxon>
        <taxon>Lactobacillales</taxon>
        <taxon>Lactobacillaceae</taxon>
        <taxon>Companilactobacillus</taxon>
        <taxon>Companilactobacillus bobalius</taxon>
    </lineage>
</organism>
<dbReference type="PATRIC" id="fig|1423788.3.peg.980"/>
<reference evidence="2 3" key="1">
    <citation type="journal article" date="2015" name="Genome Announc.">
        <title>Expanding the biotechnology potential of lactobacilli through comparative genomics of 213 strains and associated genera.</title>
        <authorList>
            <person name="Sun Z."/>
            <person name="Harris H.M."/>
            <person name="McCann A."/>
            <person name="Guo C."/>
            <person name="Argimon S."/>
            <person name="Zhang W."/>
            <person name="Yang X."/>
            <person name="Jeffery I.B."/>
            <person name="Cooney J.C."/>
            <person name="Kagawa T.F."/>
            <person name="Liu W."/>
            <person name="Song Y."/>
            <person name="Salvetti E."/>
            <person name="Wrobel A."/>
            <person name="Rasinkangas P."/>
            <person name="Parkhill J."/>
            <person name="Rea M.C."/>
            <person name="O'Sullivan O."/>
            <person name="Ritari J."/>
            <person name="Douillard F.P."/>
            <person name="Paul Ross R."/>
            <person name="Yang R."/>
            <person name="Briner A.E."/>
            <person name="Felis G.E."/>
            <person name="de Vos W.M."/>
            <person name="Barrangou R."/>
            <person name="Klaenhammer T.R."/>
            <person name="Caufield P.W."/>
            <person name="Cui Y."/>
            <person name="Zhang H."/>
            <person name="O'Toole P.W."/>
        </authorList>
    </citation>
    <scope>NUCLEOTIDE SEQUENCE [LARGE SCALE GENOMIC DNA]</scope>
    <source>
        <strain evidence="2 3">DSM 19674</strain>
    </source>
</reference>
<dbReference type="OrthoDB" id="2310136at2"/>
<evidence type="ECO:0000313" key="3">
    <source>
        <dbReference type="Proteomes" id="UP000051515"/>
    </source>
</evidence>
<feature type="transmembrane region" description="Helical" evidence="1">
    <location>
        <begin position="71"/>
        <end position="91"/>
    </location>
</feature>
<dbReference type="InterPro" id="IPR046008">
    <property type="entry name" value="DUF5964"/>
</dbReference>
<sequence length="93" mass="10511">MRKTIEVAPTIILMGTLSLSLVQKNAGHAWVNMFAFSLTALCVYSPVALMIEGVRTGMRTHHKFPRSEVILIWYLEIISTFFVVLAIYLMGHN</sequence>
<dbReference type="Proteomes" id="UP000051515">
    <property type="component" value="Unassembled WGS sequence"/>
</dbReference>
<dbReference type="RefSeq" id="WP_056950900.1">
    <property type="nucleotide sequence ID" value="NZ_AZDY01000029.1"/>
</dbReference>
<keyword evidence="1" id="KW-0472">Membrane</keyword>
<feature type="transmembrane region" description="Helical" evidence="1">
    <location>
        <begin position="29"/>
        <end position="51"/>
    </location>
</feature>
<keyword evidence="1" id="KW-1133">Transmembrane helix</keyword>
<comment type="caution">
    <text evidence="2">The sequence shown here is derived from an EMBL/GenBank/DDBJ whole genome shotgun (WGS) entry which is preliminary data.</text>
</comment>
<keyword evidence="1" id="KW-0812">Transmembrane</keyword>
<gene>
    <name evidence="2" type="ORF">FC78_GL000953</name>
</gene>
<dbReference type="Pfam" id="PF19389">
    <property type="entry name" value="DUF5964"/>
    <property type="match status" value="1"/>
</dbReference>
<keyword evidence="3" id="KW-1185">Reference proteome</keyword>
<proteinExistence type="predicted"/>
<evidence type="ECO:0000313" key="2">
    <source>
        <dbReference type="EMBL" id="KRK83950.1"/>
    </source>
</evidence>
<name>A0A0R1KK79_9LACO</name>
<feature type="transmembrane region" description="Helical" evidence="1">
    <location>
        <begin position="7"/>
        <end position="23"/>
    </location>
</feature>
<dbReference type="AlphaFoldDB" id="A0A0R1KK79"/>